<comment type="similarity">
    <text evidence="1">Belongs to the LytR/CpsA/Psr (LCP) family.</text>
</comment>
<dbReference type="PANTHER" id="PTHR33392">
    <property type="entry name" value="POLYISOPRENYL-TEICHOIC ACID--PEPTIDOGLYCAN TEICHOIC ACID TRANSFERASE TAGU"/>
    <property type="match status" value="1"/>
</dbReference>
<dbReference type="STRING" id="28042.GU90_00090"/>
<feature type="domain" description="Cell envelope-related transcriptional attenuator" evidence="2">
    <location>
        <begin position="88"/>
        <end position="258"/>
    </location>
</feature>
<dbReference type="Pfam" id="PF03816">
    <property type="entry name" value="LytR_cpsA_psr"/>
    <property type="match status" value="1"/>
</dbReference>
<dbReference type="InterPro" id="IPR027381">
    <property type="entry name" value="LytR/CpsA/Psr_C"/>
</dbReference>
<name>A0A073B479_9PSEU</name>
<evidence type="ECO:0000313" key="4">
    <source>
        <dbReference type="EMBL" id="KEI46092.1"/>
    </source>
</evidence>
<reference evidence="4 5" key="1">
    <citation type="submission" date="2014-06" db="EMBL/GenBank/DDBJ databases">
        <title>Saccharopolyspora rectivirgula DSM-43113 Genome sequencing.</title>
        <authorList>
            <person name="Barrera C."/>
            <person name="Millon L."/>
            <person name="Rognon B."/>
            <person name="Zaugg C."/>
            <person name="Monod M."/>
        </authorList>
    </citation>
    <scope>NUCLEOTIDE SEQUENCE [LARGE SCALE GENOMIC DNA]</scope>
    <source>
        <strain evidence="4 5">DSM 43113</strain>
    </source>
</reference>
<gene>
    <name evidence="4" type="ORF">GU90_00090</name>
</gene>
<protein>
    <submittedName>
        <fullName evidence="4">LytR family transcriptional regulator</fullName>
    </submittedName>
</protein>
<dbReference type="AlphaFoldDB" id="A0A073B479"/>
<accession>A0A073B479</accession>
<keyword evidence="5" id="KW-1185">Reference proteome</keyword>
<dbReference type="eggNOG" id="COG1316">
    <property type="taxonomic scope" value="Bacteria"/>
</dbReference>
<proteinExistence type="inferred from homology"/>
<evidence type="ECO:0000259" key="2">
    <source>
        <dbReference type="Pfam" id="PF03816"/>
    </source>
</evidence>
<evidence type="ECO:0000259" key="3">
    <source>
        <dbReference type="Pfam" id="PF13399"/>
    </source>
</evidence>
<evidence type="ECO:0000313" key="5">
    <source>
        <dbReference type="Proteomes" id="UP000031419"/>
    </source>
</evidence>
<dbReference type="EMBL" id="JNVU01000002">
    <property type="protein sequence ID" value="KEI46092.1"/>
    <property type="molecule type" value="Genomic_DNA"/>
</dbReference>
<organism evidence="4 5">
    <name type="scientific">Saccharopolyspora rectivirgula</name>
    <dbReference type="NCBI Taxonomy" id="28042"/>
    <lineage>
        <taxon>Bacteria</taxon>
        <taxon>Bacillati</taxon>
        <taxon>Actinomycetota</taxon>
        <taxon>Actinomycetes</taxon>
        <taxon>Pseudonocardiales</taxon>
        <taxon>Pseudonocardiaceae</taxon>
        <taxon>Saccharopolyspora</taxon>
    </lineage>
</organism>
<dbReference type="InterPro" id="IPR004474">
    <property type="entry name" value="LytR_CpsA_psr"/>
</dbReference>
<sequence>MWHNAGRTVVALLSVIVLSATGFAWASLKGFSGSTTAGDVIGDLSAEDGAVDILLVGNDSRTDAQGNPLPDEVLRELRTTDDEGGDLTDTMILVRIPNNGKRAAAVSFPRDTLVDLDEFGEVKLNSALGRAKHAEEQRLRNAGVTDEKEIEQKSRAAGQRYLVNTIEDLSGAEVDHYAEVNLLGFYQITKAIGGVDVCLKNPVDDSAYSGAVFPAGRQTIEGADALAFVRQRHGLPRGDLDRAVRQQVFMSGLARKMLSSGTLANPNKLSKLVDAIQDSIVLDPRLANNIMGFAQKLQGVAGGNIEFHTIPVRLEGPSGQEDVVADKAEVHRFVANLLLPPEERAKKEQEQKRLEAAREQVTVSVYNGTGISGLANRVLESLSAEGFTPGGTGNSDSTSESLVYHAEGDEASGKLVSDALGGVPTAPSPNLSSGQVEVHLGSDYQGPGAQTFAANPQVQLDGMAQVGPLPVQMGEEEEQVITAGGVPCVN</sequence>
<dbReference type="Gene3D" id="3.40.630.190">
    <property type="entry name" value="LCP protein"/>
    <property type="match status" value="1"/>
</dbReference>
<dbReference type="Proteomes" id="UP000031419">
    <property type="component" value="Unassembled WGS sequence"/>
</dbReference>
<dbReference type="Gene3D" id="3.30.70.2390">
    <property type="match status" value="1"/>
</dbReference>
<dbReference type="NCBIfam" id="TIGR00350">
    <property type="entry name" value="lytR_cpsA_psr"/>
    <property type="match status" value="1"/>
</dbReference>
<comment type="caution">
    <text evidence="4">The sequence shown here is derived from an EMBL/GenBank/DDBJ whole genome shotgun (WGS) entry which is preliminary data.</text>
</comment>
<dbReference type="PANTHER" id="PTHR33392:SF6">
    <property type="entry name" value="POLYISOPRENYL-TEICHOIC ACID--PEPTIDOGLYCAN TEICHOIC ACID TRANSFERASE TAGU"/>
    <property type="match status" value="1"/>
</dbReference>
<dbReference type="InterPro" id="IPR050922">
    <property type="entry name" value="LytR/CpsA/Psr_CW_biosynth"/>
</dbReference>
<dbReference type="Pfam" id="PF13399">
    <property type="entry name" value="LytR_C"/>
    <property type="match status" value="1"/>
</dbReference>
<feature type="domain" description="LytR/CpsA/Psr regulator C-terminal" evidence="3">
    <location>
        <begin position="360"/>
        <end position="444"/>
    </location>
</feature>
<evidence type="ECO:0000256" key="1">
    <source>
        <dbReference type="ARBA" id="ARBA00006068"/>
    </source>
</evidence>
<dbReference type="OrthoDB" id="9782542at2"/>